<evidence type="ECO:0000256" key="11">
    <source>
        <dbReference type="PIRSR" id="PIRSR001400-1"/>
    </source>
</evidence>
<dbReference type="SMART" id="SM01192">
    <property type="entry name" value="Enolase_C"/>
    <property type="match status" value="1"/>
</dbReference>
<dbReference type="GO" id="GO:0000015">
    <property type="term" value="C:phosphopyruvate hydratase complex"/>
    <property type="evidence" value="ECO:0007669"/>
    <property type="project" value="InterPro"/>
</dbReference>
<keyword evidence="10" id="KW-0963">Cytoplasm</keyword>
<dbReference type="GO" id="GO:0009986">
    <property type="term" value="C:cell surface"/>
    <property type="evidence" value="ECO:0007669"/>
    <property type="project" value="UniProtKB-SubCell"/>
</dbReference>
<gene>
    <name evidence="10 16" type="primary">eno</name>
    <name evidence="16" type="ORF">ID128_01895</name>
</gene>
<keyword evidence="8 10" id="KW-0456">Lyase</keyword>
<feature type="binding site" evidence="12">
    <location>
        <position position="285"/>
    </location>
    <ligand>
        <name>substrate</name>
    </ligand>
</feature>
<evidence type="ECO:0000256" key="13">
    <source>
        <dbReference type="PIRSR" id="PIRSR001400-3"/>
    </source>
</evidence>
<feature type="domain" description="Enolase N-terminal" evidence="15">
    <location>
        <begin position="6"/>
        <end position="136"/>
    </location>
</feature>
<dbReference type="RefSeq" id="WP_191111375.1">
    <property type="nucleotide sequence ID" value="NZ_CP061738.1"/>
</dbReference>
<evidence type="ECO:0000256" key="3">
    <source>
        <dbReference type="ARBA" id="ARBA00012058"/>
    </source>
</evidence>
<comment type="cofactor">
    <cofactor evidence="10">
        <name>Mg(2+)</name>
        <dbReference type="ChEBI" id="CHEBI:18420"/>
    </cofactor>
    <text evidence="10">Binds a second Mg(2+) ion via substrate during catalysis.</text>
</comment>
<keyword evidence="7 10" id="KW-0324">Glycolysis</keyword>
<feature type="active site" description="Proton donor" evidence="10 11">
    <location>
        <position position="207"/>
    </location>
</feature>
<feature type="binding site" evidence="12">
    <location>
        <position position="166"/>
    </location>
    <ligand>
        <name>substrate</name>
    </ligand>
</feature>
<feature type="binding site" evidence="10">
    <location>
        <position position="366"/>
    </location>
    <ligand>
        <name>(2R)-2-phosphoglycerate</name>
        <dbReference type="ChEBI" id="CHEBI:58289"/>
    </ligand>
</feature>
<dbReference type="CDD" id="cd03313">
    <property type="entry name" value="enolase"/>
    <property type="match status" value="1"/>
</dbReference>
<dbReference type="HAMAP" id="MF_00318">
    <property type="entry name" value="Enolase"/>
    <property type="match status" value="1"/>
</dbReference>
<feature type="binding site" evidence="10 13">
    <location>
        <position position="244"/>
    </location>
    <ligand>
        <name>Mg(2+)</name>
        <dbReference type="ChEBI" id="CHEBI:18420"/>
    </ligand>
</feature>
<evidence type="ECO:0000256" key="4">
    <source>
        <dbReference type="ARBA" id="ARBA00017068"/>
    </source>
</evidence>
<dbReference type="InterPro" id="IPR020809">
    <property type="entry name" value="Enolase_CS"/>
</dbReference>
<dbReference type="PRINTS" id="PR00148">
    <property type="entry name" value="ENOLASE"/>
</dbReference>
<organism evidence="16 17">
    <name type="scientific">Candidatus Wolbachia massiliensis</name>
    <dbReference type="NCBI Taxonomy" id="1845000"/>
    <lineage>
        <taxon>Bacteria</taxon>
        <taxon>Pseudomonadati</taxon>
        <taxon>Pseudomonadota</taxon>
        <taxon>Alphaproteobacteria</taxon>
        <taxon>Rickettsiales</taxon>
        <taxon>Anaplasmataceae</taxon>
        <taxon>Wolbachieae</taxon>
        <taxon>Wolbachia</taxon>
    </lineage>
</organism>
<dbReference type="SFLD" id="SFLDF00002">
    <property type="entry name" value="enolase"/>
    <property type="match status" value="1"/>
</dbReference>
<evidence type="ECO:0000256" key="10">
    <source>
        <dbReference type="HAMAP-Rule" id="MF_00318"/>
    </source>
</evidence>
<dbReference type="AlphaFoldDB" id="A0A7M3U2H6"/>
<dbReference type="EC" id="4.2.1.11" evidence="3 10"/>
<feature type="binding site" evidence="10 13">
    <location>
        <position position="312"/>
    </location>
    <ligand>
        <name>Mg(2+)</name>
        <dbReference type="ChEBI" id="CHEBI:18420"/>
    </ligand>
</feature>
<evidence type="ECO:0000256" key="5">
    <source>
        <dbReference type="ARBA" id="ARBA00022525"/>
    </source>
</evidence>
<protein>
    <recommendedName>
        <fullName evidence="4 10">Enolase</fullName>
        <ecNumber evidence="3 10">4.2.1.11</ecNumber>
    </recommendedName>
    <alternativeName>
        <fullName evidence="10">2-phospho-D-glycerate hydro-lyase</fullName>
    </alternativeName>
    <alternativeName>
        <fullName evidence="10">2-phosphoglycerate dehydratase</fullName>
    </alternativeName>
</protein>
<evidence type="ECO:0000256" key="8">
    <source>
        <dbReference type="ARBA" id="ARBA00023239"/>
    </source>
</evidence>
<feature type="binding site" evidence="12">
    <location>
        <begin position="364"/>
        <end position="367"/>
    </location>
    <ligand>
        <name>substrate</name>
    </ligand>
</feature>
<keyword evidence="17" id="KW-1185">Reference proteome</keyword>
<feature type="binding site" evidence="12">
    <location>
        <position position="312"/>
    </location>
    <ligand>
        <name>substrate</name>
    </ligand>
</feature>
<dbReference type="InterPro" id="IPR000941">
    <property type="entry name" value="Enolase"/>
</dbReference>
<dbReference type="NCBIfam" id="TIGR01060">
    <property type="entry name" value="eno"/>
    <property type="match status" value="1"/>
</dbReference>
<dbReference type="GO" id="GO:0004634">
    <property type="term" value="F:phosphopyruvate hydratase activity"/>
    <property type="evidence" value="ECO:0007669"/>
    <property type="project" value="UniProtKB-UniRule"/>
</dbReference>
<comment type="similarity">
    <text evidence="2 10">Belongs to the enolase family.</text>
</comment>
<dbReference type="FunFam" id="3.30.390.10:FF:000001">
    <property type="entry name" value="Enolase"/>
    <property type="match status" value="1"/>
</dbReference>
<sequence>MIRKIINNVFAREILDSRGYPTVEVEIELCDGAIGRASVPSGASTGKLEALELRDRDEKRYCGKGVLKAVQAVNGVIADEIIGMNAADQSTIDKALIELDGTRNKSKLGANATLGVSLAVAKAAANSFKMPLYRYLGGEQASVMPFPMINIINGGVHADNKLDFQEFMILPIGAETFSEAIRMSAEVFHNLRSILRKKGYSTNVGDEGGFAPNIESTQEALNLIMDAIESANYSIQNHFVLGLDVAASTFYEDGIYKFENRELTSEELVEYYCDLVERYPITSIEDAMSEDDYEGWKLLTAKLGSEVQLVGDDLFVTNCQLIRKGIEEKMANAVLIKPNQIGTLTETFTAIGMTKSGGYKTVLSHRSGETEDTTISHIAIASNCGQIKTGSLSRSDRLAKYNELLRIEGTLGRNAKYYSGLAWTL</sequence>
<dbReference type="Proteomes" id="UP000516514">
    <property type="component" value="Chromosome"/>
</dbReference>
<dbReference type="SFLD" id="SFLDS00001">
    <property type="entry name" value="Enolase"/>
    <property type="match status" value="1"/>
</dbReference>
<dbReference type="PANTHER" id="PTHR11902:SF1">
    <property type="entry name" value="ENOLASE"/>
    <property type="match status" value="1"/>
</dbReference>
<dbReference type="SFLD" id="SFLDG00178">
    <property type="entry name" value="enolase"/>
    <property type="match status" value="1"/>
</dbReference>
<dbReference type="Pfam" id="PF03952">
    <property type="entry name" value="Enolase_N"/>
    <property type="match status" value="1"/>
</dbReference>
<feature type="binding site" evidence="12">
    <location>
        <position position="157"/>
    </location>
    <ligand>
        <name>substrate</name>
    </ligand>
</feature>
<evidence type="ECO:0000256" key="9">
    <source>
        <dbReference type="ARBA" id="ARBA00045763"/>
    </source>
</evidence>
<dbReference type="SUPFAM" id="SSF51604">
    <property type="entry name" value="Enolase C-terminal domain-like"/>
    <property type="match status" value="1"/>
</dbReference>
<keyword evidence="10 13" id="KW-0479">Metal-binding</keyword>
<dbReference type="GO" id="GO:0005576">
    <property type="term" value="C:extracellular region"/>
    <property type="evidence" value="ECO:0007669"/>
    <property type="project" value="UniProtKB-SubCell"/>
</dbReference>
<dbReference type="PIRSF" id="PIRSF001400">
    <property type="entry name" value="Enolase"/>
    <property type="match status" value="1"/>
</dbReference>
<dbReference type="KEGG" id="wms:ID128_01895"/>
<evidence type="ECO:0000256" key="1">
    <source>
        <dbReference type="ARBA" id="ARBA00005031"/>
    </source>
</evidence>
<feature type="binding site" evidence="10">
    <location>
        <position position="388"/>
    </location>
    <ligand>
        <name>(2R)-2-phosphoglycerate</name>
        <dbReference type="ChEBI" id="CHEBI:58289"/>
    </ligand>
</feature>
<reference evidence="16 17" key="1">
    <citation type="submission" date="2020-09" db="EMBL/GenBank/DDBJ databases">
        <title>An Earliest Endosymbiont, Wolbachia massiliensis sp. nov., Strain PL13 From the Bed Bug (Cimex hemipterius), Type strain of a New supergroup T.</title>
        <authorList>
            <person name="Laidoudi Y."/>
            <person name="Levasseur A."/>
            <person name="Medkour H."/>
            <person name="Maaloum M."/>
            <person name="BenKhedher M."/>
            <person name="Sambou M."/>
            <person name="Bassene H."/>
            <person name="Davoust B."/>
            <person name="Fenollar F."/>
            <person name="Raoult D."/>
            <person name="Mediannikov O."/>
        </authorList>
    </citation>
    <scope>NUCLEOTIDE SEQUENCE [LARGE SCALE GENOMIC DNA]</scope>
    <source>
        <strain evidence="16 17">PL13</strain>
    </source>
</reference>
<comment type="pathway">
    <text evidence="1 10">Carbohydrate degradation; glycolysis; pyruvate from D-glyceraldehyde 3-phosphate: step 4/5.</text>
</comment>
<dbReference type="InterPro" id="IPR029017">
    <property type="entry name" value="Enolase-like_N"/>
</dbReference>
<keyword evidence="5 10" id="KW-0964">Secreted</keyword>
<evidence type="ECO:0000313" key="17">
    <source>
        <dbReference type="Proteomes" id="UP000516514"/>
    </source>
</evidence>
<dbReference type="SMART" id="SM01193">
    <property type="entry name" value="Enolase_N"/>
    <property type="match status" value="1"/>
</dbReference>
<comment type="function">
    <text evidence="9 10">Catalyzes the reversible conversion of 2-phosphoglycerate (2-PG) into phosphoenolpyruvate (PEP). It is essential for the degradation of carbohydrates via glycolysis.</text>
</comment>
<evidence type="ECO:0000259" key="15">
    <source>
        <dbReference type="SMART" id="SM01193"/>
    </source>
</evidence>
<dbReference type="PANTHER" id="PTHR11902">
    <property type="entry name" value="ENOLASE"/>
    <property type="match status" value="1"/>
</dbReference>
<feature type="domain" description="Enolase C-terminal TIM barrel" evidence="14">
    <location>
        <begin position="141"/>
        <end position="425"/>
    </location>
</feature>
<dbReference type="PROSITE" id="PS00164">
    <property type="entry name" value="ENOLASE"/>
    <property type="match status" value="1"/>
</dbReference>
<dbReference type="GO" id="GO:0000287">
    <property type="term" value="F:magnesium ion binding"/>
    <property type="evidence" value="ECO:0007669"/>
    <property type="project" value="UniProtKB-UniRule"/>
</dbReference>
<feature type="binding site" evidence="10">
    <location>
        <position position="367"/>
    </location>
    <ligand>
        <name>(2R)-2-phosphoglycerate</name>
        <dbReference type="ChEBI" id="CHEBI:58289"/>
    </ligand>
</feature>
<dbReference type="InterPro" id="IPR036849">
    <property type="entry name" value="Enolase-like_C_sf"/>
</dbReference>
<dbReference type="Gene3D" id="3.30.390.10">
    <property type="entry name" value="Enolase-like, N-terminal domain"/>
    <property type="match status" value="1"/>
</dbReference>
<accession>A0A7M3U2H6</accession>
<feature type="binding site" evidence="10">
    <location>
        <position position="165"/>
    </location>
    <ligand>
        <name>(2R)-2-phosphoglycerate</name>
        <dbReference type="ChEBI" id="CHEBI:58289"/>
    </ligand>
</feature>
<comment type="cofactor">
    <cofactor evidence="13">
        <name>Mg(2+)</name>
        <dbReference type="ChEBI" id="CHEBI:18420"/>
    </cofactor>
    <text evidence="13">Mg(2+) is required for catalysis and for stabilizing the dimer.</text>
</comment>
<dbReference type="EMBL" id="CP061738">
    <property type="protein sequence ID" value="QOD38611.1"/>
    <property type="molecule type" value="Genomic_DNA"/>
</dbReference>
<keyword evidence="6 10" id="KW-0460">Magnesium</keyword>
<feature type="binding site" evidence="10">
    <location>
        <position position="337"/>
    </location>
    <ligand>
        <name>(2R)-2-phosphoglycerate</name>
        <dbReference type="ChEBI" id="CHEBI:58289"/>
    </ligand>
</feature>
<dbReference type="UniPathway" id="UPA00109">
    <property type="reaction ID" value="UER00187"/>
</dbReference>
<evidence type="ECO:0000313" key="16">
    <source>
        <dbReference type="EMBL" id="QOD38611.1"/>
    </source>
</evidence>
<dbReference type="SUPFAM" id="SSF54826">
    <property type="entry name" value="Enolase N-terminal domain-like"/>
    <property type="match status" value="1"/>
</dbReference>
<evidence type="ECO:0000256" key="2">
    <source>
        <dbReference type="ARBA" id="ARBA00009604"/>
    </source>
</evidence>
<evidence type="ECO:0000256" key="7">
    <source>
        <dbReference type="ARBA" id="ARBA00023152"/>
    </source>
</evidence>
<evidence type="ECO:0000256" key="12">
    <source>
        <dbReference type="PIRSR" id="PIRSR001400-2"/>
    </source>
</evidence>
<feature type="binding site" evidence="12">
    <location>
        <position position="388"/>
    </location>
    <ligand>
        <name>substrate</name>
    </ligand>
</feature>
<dbReference type="InterPro" id="IPR020810">
    <property type="entry name" value="Enolase_C"/>
</dbReference>
<comment type="catalytic activity">
    <reaction evidence="10">
        <text>(2R)-2-phosphoglycerate = phosphoenolpyruvate + H2O</text>
        <dbReference type="Rhea" id="RHEA:10164"/>
        <dbReference type="ChEBI" id="CHEBI:15377"/>
        <dbReference type="ChEBI" id="CHEBI:58289"/>
        <dbReference type="ChEBI" id="CHEBI:58702"/>
        <dbReference type="EC" id="4.2.1.11"/>
    </reaction>
</comment>
<proteinExistence type="inferred from homology"/>
<evidence type="ECO:0000256" key="6">
    <source>
        <dbReference type="ARBA" id="ARBA00022842"/>
    </source>
</evidence>
<dbReference type="GO" id="GO:0006096">
    <property type="term" value="P:glycolytic process"/>
    <property type="evidence" value="ECO:0007669"/>
    <property type="project" value="UniProtKB-UniRule"/>
</dbReference>
<name>A0A7M3U2H6_9RICK</name>
<dbReference type="Pfam" id="PF00113">
    <property type="entry name" value="Enolase_C"/>
    <property type="match status" value="1"/>
</dbReference>
<comment type="subcellular location">
    <subcellularLocation>
        <location evidence="10">Cytoplasm</location>
    </subcellularLocation>
    <subcellularLocation>
        <location evidence="10">Secreted</location>
    </subcellularLocation>
    <subcellularLocation>
        <location evidence="10">Cell surface</location>
    </subcellularLocation>
    <text evidence="10">Fractions of enolase are present in both the cytoplasm and on the cell surface.</text>
</comment>
<evidence type="ECO:0000259" key="14">
    <source>
        <dbReference type="SMART" id="SM01192"/>
    </source>
</evidence>
<feature type="active site" description="Proton acceptor" evidence="10 11">
    <location>
        <position position="337"/>
    </location>
</feature>
<keyword evidence="16" id="KW-0670">Pyruvate</keyword>
<feature type="binding site" evidence="10 13">
    <location>
        <position position="285"/>
    </location>
    <ligand>
        <name>Mg(2+)</name>
        <dbReference type="ChEBI" id="CHEBI:18420"/>
    </ligand>
</feature>
<dbReference type="InterPro" id="IPR020811">
    <property type="entry name" value="Enolase_N"/>
</dbReference>
<dbReference type="Gene3D" id="3.20.20.120">
    <property type="entry name" value="Enolase-like C-terminal domain"/>
    <property type="match status" value="1"/>
</dbReference>